<evidence type="ECO:0000313" key="1">
    <source>
        <dbReference type="EMBL" id="KAJ8565461.1"/>
    </source>
</evidence>
<protein>
    <submittedName>
        <fullName evidence="1">Uncharacterized protein</fullName>
    </submittedName>
</protein>
<name>A0A9Q1RNZ2_9SOLA</name>
<keyword evidence="2" id="KW-1185">Reference proteome</keyword>
<dbReference type="EMBL" id="JAJAGQ010000004">
    <property type="protein sequence ID" value="KAJ8565461.1"/>
    <property type="molecule type" value="Genomic_DNA"/>
</dbReference>
<evidence type="ECO:0000313" key="2">
    <source>
        <dbReference type="Proteomes" id="UP001152561"/>
    </source>
</evidence>
<dbReference type="AlphaFoldDB" id="A0A9Q1RNZ2"/>
<comment type="caution">
    <text evidence="1">The sequence shown here is derived from an EMBL/GenBank/DDBJ whole genome shotgun (WGS) entry which is preliminary data.</text>
</comment>
<organism evidence="1 2">
    <name type="scientific">Anisodus acutangulus</name>
    <dbReference type="NCBI Taxonomy" id="402998"/>
    <lineage>
        <taxon>Eukaryota</taxon>
        <taxon>Viridiplantae</taxon>
        <taxon>Streptophyta</taxon>
        <taxon>Embryophyta</taxon>
        <taxon>Tracheophyta</taxon>
        <taxon>Spermatophyta</taxon>
        <taxon>Magnoliopsida</taxon>
        <taxon>eudicotyledons</taxon>
        <taxon>Gunneridae</taxon>
        <taxon>Pentapetalae</taxon>
        <taxon>asterids</taxon>
        <taxon>lamiids</taxon>
        <taxon>Solanales</taxon>
        <taxon>Solanaceae</taxon>
        <taxon>Solanoideae</taxon>
        <taxon>Hyoscyameae</taxon>
        <taxon>Anisodus</taxon>
    </lineage>
</organism>
<proteinExistence type="predicted"/>
<gene>
    <name evidence="1" type="ORF">K7X08_008037</name>
</gene>
<accession>A0A9Q1RNZ2</accession>
<sequence>MVKGYSCIITSTPNLPPRVVCTVEVRVFKLQLFHTRGLHLVGLKSLLLMLRITSASSPKKADVFLAP</sequence>
<reference evidence="2" key="1">
    <citation type="journal article" date="2023" name="Proc. Natl. Acad. Sci. U.S.A.">
        <title>Genomic and structural basis for evolution of tropane alkaloid biosynthesis.</title>
        <authorList>
            <person name="Wanga Y.-J."/>
            <person name="Taina T."/>
            <person name="Yua J.-Y."/>
            <person name="Lia J."/>
            <person name="Xua B."/>
            <person name="Chenc J."/>
            <person name="D'Auriad J.C."/>
            <person name="Huanga J.-P."/>
            <person name="Huanga S.-X."/>
        </authorList>
    </citation>
    <scope>NUCLEOTIDE SEQUENCE [LARGE SCALE GENOMIC DNA]</scope>
    <source>
        <strain evidence="2">cv. KIB-2019</strain>
    </source>
</reference>
<dbReference type="Proteomes" id="UP001152561">
    <property type="component" value="Unassembled WGS sequence"/>
</dbReference>